<proteinExistence type="predicted"/>
<comment type="caution">
    <text evidence="1">The sequence shown here is derived from an EMBL/GenBank/DDBJ whole genome shotgun (WGS) entry which is preliminary data.</text>
</comment>
<gene>
    <name evidence="1" type="ORF">CLV99_4268</name>
</gene>
<dbReference type="Proteomes" id="UP000295292">
    <property type="component" value="Unassembled WGS sequence"/>
</dbReference>
<dbReference type="RefSeq" id="WP_133586409.1">
    <property type="nucleotide sequence ID" value="NZ_SNYV01000018.1"/>
</dbReference>
<evidence type="ECO:0000313" key="2">
    <source>
        <dbReference type="Proteomes" id="UP000295292"/>
    </source>
</evidence>
<keyword evidence="2" id="KW-1185">Reference proteome</keyword>
<dbReference type="EMBL" id="SNYV01000018">
    <property type="protein sequence ID" value="TDQ73831.1"/>
    <property type="molecule type" value="Genomic_DNA"/>
</dbReference>
<protein>
    <submittedName>
        <fullName evidence="1">Uncharacterized protein</fullName>
    </submittedName>
</protein>
<evidence type="ECO:0000313" key="1">
    <source>
        <dbReference type="EMBL" id="TDQ73831.1"/>
    </source>
</evidence>
<organism evidence="1 2">
    <name type="scientific">Sphingobacterium yanglingense</name>
    <dbReference type="NCBI Taxonomy" id="1437280"/>
    <lineage>
        <taxon>Bacteria</taxon>
        <taxon>Pseudomonadati</taxon>
        <taxon>Bacteroidota</taxon>
        <taxon>Sphingobacteriia</taxon>
        <taxon>Sphingobacteriales</taxon>
        <taxon>Sphingobacteriaceae</taxon>
        <taxon>Sphingobacterium</taxon>
    </lineage>
</organism>
<dbReference type="OrthoDB" id="636834at2"/>
<dbReference type="AlphaFoldDB" id="A0A4R6W8F4"/>
<name>A0A4R6W8F4_9SPHI</name>
<accession>A0A4R6W8F4</accession>
<reference evidence="1 2" key="1">
    <citation type="submission" date="2019-03" db="EMBL/GenBank/DDBJ databases">
        <title>Genomic Encyclopedia of Archaeal and Bacterial Type Strains, Phase II (KMG-II): from individual species to whole genera.</title>
        <authorList>
            <person name="Goeker M."/>
        </authorList>
    </citation>
    <scope>NUCLEOTIDE SEQUENCE [LARGE SCALE GENOMIC DNA]</scope>
    <source>
        <strain evidence="1 2">DSM 28353</strain>
    </source>
</reference>
<sequence>MNREAITGLLTLINNTEELNFLPSNWSGEKFQHKKTIKKLKKYYLYFKIQKAINDLTTGISVPINEGDRDRVKVNLSVDQIAIMLRSLVEADVFDDPNLSKIARRFASFLSSSKTDKISTESLRSKFYNVETKDKEIVLETLRKMIASIKSM</sequence>